<reference evidence="1 2" key="1">
    <citation type="submission" date="2016-11" db="EMBL/GenBank/DDBJ databases">
        <authorList>
            <person name="Varghese N."/>
            <person name="Submissions S."/>
        </authorList>
    </citation>
    <scope>NUCLEOTIDE SEQUENCE [LARGE SCALE GENOMIC DNA]</scope>
    <source>
        <strain evidence="1 2">DSM 22613</strain>
    </source>
</reference>
<proteinExistence type="predicted"/>
<dbReference type="EMBL" id="FQWA01000001">
    <property type="protein sequence ID" value="SHF53368.1"/>
    <property type="molecule type" value="Genomic_DNA"/>
</dbReference>
<sequence length="146" mass="16386">MTTDSHDNKLYKQQIVRIIVSPICCWLLRLASKEPEYAVFLSCLYSLMAALPCKVGRDEYDRTNIENGNTNLKRKILRWRFFSPSAGLDLVRADRLPLYLCTIRNGFRGFACAFAYNAFGLASSVSLTVGRLLLLVSSTIVPVSSV</sequence>
<dbReference type="AlphaFoldDB" id="A0AAX2F1B9"/>
<organism evidence="1 2">
    <name type="scientific">Prevotella scopos JCM 17725</name>
    <dbReference type="NCBI Taxonomy" id="1236518"/>
    <lineage>
        <taxon>Bacteria</taxon>
        <taxon>Pseudomonadati</taxon>
        <taxon>Bacteroidota</taxon>
        <taxon>Bacteroidia</taxon>
        <taxon>Bacteroidales</taxon>
        <taxon>Prevotellaceae</taxon>
        <taxon>Prevotella</taxon>
    </lineage>
</organism>
<keyword evidence="2" id="KW-1185">Reference proteome</keyword>
<evidence type="ECO:0000313" key="1">
    <source>
        <dbReference type="EMBL" id="SHF53368.1"/>
    </source>
</evidence>
<name>A0AAX2F1B9_9BACT</name>
<evidence type="ECO:0000313" key="2">
    <source>
        <dbReference type="Proteomes" id="UP000184105"/>
    </source>
</evidence>
<comment type="caution">
    <text evidence="1">The sequence shown here is derived from an EMBL/GenBank/DDBJ whole genome shotgun (WGS) entry which is preliminary data.</text>
</comment>
<protein>
    <submittedName>
        <fullName evidence="1">Uncharacterized protein</fullName>
    </submittedName>
</protein>
<dbReference type="RefSeq" id="WP_200796581.1">
    <property type="nucleotide sequence ID" value="NZ_FQWA01000001.1"/>
</dbReference>
<dbReference type="Proteomes" id="UP000184105">
    <property type="component" value="Unassembled WGS sequence"/>
</dbReference>
<accession>A0AAX2F1B9</accession>
<gene>
    <name evidence="1" type="ORF">SAMN05444364_1018</name>
</gene>